<dbReference type="InParanoid" id="A0A1X7UR97"/>
<gene>
    <name evidence="3" type="primary">105312925</name>
</gene>
<dbReference type="PANTHER" id="PTHR21583">
    <property type="entry name" value="ELYS PROTEIN"/>
    <property type="match status" value="1"/>
</dbReference>
<evidence type="ECO:0000256" key="1">
    <source>
        <dbReference type="SAM" id="MobiDB-lite"/>
    </source>
</evidence>
<dbReference type="OrthoDB" id="6513151at2759"/>
<dbReference type="EnsemblMetazoa" id="Aqu2.1.30298_001">
    <property type="protein sequence ID" value="Aqu2.1.30298_001"/>
    <property type="gene ID" value="Aqu2.1.30298"/>
</dbReference>
<evidence type="ECO:0000313" key="3">
    <source>
        <dbReference type="EnsemblMetazoa" id="Aqu2.1.30298_001"/>
    </source>
</evidence>
<dbReference type="EnsemblMetazoa" id="XM_019997219.1">
    <property type="protein sequence ID" value="XP_019852778.1"/>
    <property type="gene ID" value="LOC105312925"/>
</dbReference>
<reference evidence="4" key="1">
    <citation type="journal article" date="2010" name="Nature">
        <title>The Amphimedon queenslandica genome and the evolution of animal complexity.</title>
        <authorList>
            <person name="Srivastava M."/>
            <person name="Simakov O."/>
            <person name="Chapman J."/>
            <person name="Fahey B."/>
            <person name="Gauthier M.E."/>
            <person name="Mitros T."/>
            <person name="Richards G.S."/>
            <person name="Conaco C."/>
            <person name="Dacre M."/>
            <person name="Hellsten U."/>
            <person name="Larroux C."/>
            <person name="Putnam N.H."/>
            <person name="Stanke M."/>
            <person name="Adamska M."/>
            <person name="Darling A."/>
            <person name="Degnan S.M."/>
            <person name="Oakley T.H."/>
            <person name="Plachetzki D.C."/>
            <person name="Zhai Y."/>
            <person name="Adamski M."/>
            <person name="Calcino A."/>
            <person name="Cummins S.F."/>
            <person name="Goodstein D.M."/>
            <person name="Harris C."/>
            <person name="Jackson D.J."/>
            <person name="Leys S.P."/>
            <person name="Shu S."/>
            <person name="Woodcroft B.J."/>
            <person name="Vervoort M."/>
            <person name="Kosik K.S."/>
            <person name="Manning G."/>
            <person name="Degnan B.M."/>
            <person name="Rokhsar D.S."/>
        </authorList>
    </citation>
    <scope>NUCLEOTIDE SEQUENCE [LARGE SCALE GENOMIC DNA]</scope>
</reference>
<feature type="compositionally biased region" description="Pro residues" evidence="1">
    <location>
        <begin position="1366"/>
        <end position="1376"/>
    </location>
</feature>
<feature type="compositionally biased region" description="Acidic residues" evidence="1">
    <location>
        <begin position="1273"/>
        <end position="1285"/>
    </location>
</feature>
<evidence type="ECO:0000313" key="4">
    <source>
        <dbReference type="Proteomes" id="UP000007879"/>
    </source>
</evidence>
<dbReference type="STRING" id="400682.A0A1X7UR97"/>
<accession>A0A1X7UR97</accession>
<evidence type="ECO:0000259" key="2">
    <source>
        <dbReference type="Pfam" id="PF16687"/>
    </source>
</evidence>
<name>A0A1X7UR97_AMPQE</name>
<feature type="region of interest" description="Disordered" evidence="1">
    <location>
        <begin position="1273"/>
        <end position="1314"/>
    </location>
</feature>
<dbReference type="Pfam" id="PF16687">
    <property type="entry name" value="ELYS-bb"/>
    <property type="match status" value="1"/>
</dbReference>
<dbReference type="PANTHER" id="PTHR21583:SF8">
    <property type="entry name" value="PROTEIN ELYS"/>
    <property type="match status" value="1"/>
</dbReference>
<reference evidence="3" key="2">
    <citation type="submission" date="2017-05" db="UniProtKB">
        <authorList>
            <consortium name="EnsemblMetazoa"/>
        </authorList>
    </citation>
    <scope>IDENTIFICATION</scope>
</reference>
<organism evidence="3">
    <name type="scientific">Amphimedon queenslandica</name>
    <name type="common">Sponge</name>
    <dbReference type="NCBI Taxonomy" id="400682"/>
    <lineage>
        <taxon>Eukaryota</taxon>
        <taxon>Metazoa</taxon>
        <taxon>Porifera</taxon>
        <taxon>Demospongiae</taxon>
        <taxon>Heteroscleromorpha</taxon>
        <taxon>Haplosclerida</taxon>
        <taxon>Niphatidae</taxon>
        <taxon>Amphimedon</taxon>
    </lineage>
</organism>
<dbReference type="KEGG" id="aqu:105312925"/>
<protein>
    <recommendedName>
        <fullName evidence="2">ELYS beta-propeller domain-containing protein</fullName>
    </recommendedName>
</protein>
<keyword evidence="4" id="KW-1185">Reference proteome</keyword>
<feature type="compositionally biased region" description="Polar residues" evidence="1">
    <location>
        <begin position="1339"/>
        <end position="1362"/>
    </location>
</feature>
<dbReference type="InterPro" id="IPR052620">
    <property type="entry name" value="ELYS/MEL-28_NucAsmblyFactor"/>
</dbReference>
<feature type="compositionally biased region" description="Polar residues" evidence="1">
    <location>
        <begin position="1427"/>
        <end position="1437"/>
    </location>
</feature>
<proteinExistence type="predicted"/>
<feature type="compositionally biased region" description="Polar residues" evidence="1">
    <location>
        <begin position="1286"/>
        <end position="1305"/>
    </location>
</feature>
<feature type="region of interest" description="Disordered" evidence="1">
    <location>
        <begin position="1329"/>
        <end position="1457"/>
    </location>
</feature>
<feature type="domain" description="ELYS beta-propeller" evidence="2">
    <location>
        <begin position="85"/>
        <end position="422"/>
    </location>
</feature>
<sequence length="1457" mass="160012">MSTVEARINFPTQKTTLPLPKTVKYGGISKDSSLIWFLDESNDLLSFSHLSLFGKGLKKFSHFSTKGLQLEAHCRIEHEKKEYIVLVFAESASQSLVLLFSLKSGLLVRVLNLPFLVSTVADVSGVTLPLGLFMSSPLQSFSGVIACGCGQTGRVVLIDLVLAHSHIWPRPNLQFPRDVKILPYAVDDLPIHSTNSIRDGVHLALDINGRYIKRNGSLFQYPDPATSKLIGSFEGVSVTAISHFPLAAGLLVGYSFGGFQLYSLLDSTLLYSLPLLLRRLPTPVTHFAVQEPENDPKNFLYVWVSRNGPKAQHVFGSSPSVTMYQMGFKKKTDYPNTVLYQVIEGCNRRFEHTMWPYHNTSAVMVNSSTIMRVLPLVKGTSHVSTPPIDSTLVMFMCRGVEEEGRGMVTIFDLNGWYNSQMPLHPGWSDTNKLGRKTCPFLIQFEVSMDHGCILNCSTGIVSVDKSVLFQVESRSFLESLSMSFNIISNEEVGIFQLEGLRSQVITELLTHGPAVMSNPQHYLLELQCVGLVPILGGASEPGSSLVGGVIQGITEMQYFILSVCLQHGLQSVLMGVAESCVVAGYQLSLENMIEWIRKTVEELVTEKNNLIDRLLFGDELHPAVISYANLLCKCFSVFVKVIETLSIQTDGSNDDISLQYCTANIHHEIMKTTHWLMDTGLLPHLTDAAMDCDALDDGRFVFPSNELASRYEDISDKRENFGLALDHLIRGLEFVDKVPFHYPAPDISCLLKAKAYPDSLYQQLMILYILLDVATPPGDATLARQYCKSFHLDCIDLAVMIWNIDHGTVPPNITDRRLIQFESIFELAVLRLLSEGMVSEAIGYLFECKGDTYPHLRIRVYTAGGNVTRASRILESSVDSDNYGMLLECFVNSCLSHSSEHGLKLVRMQLHDKLLDDVCGALSEIGSGCAVHLALCLLLNHRRHVEAISLAKENEKTCSLASSLANSQLLQPSLATMCSDELMKNTREEQTGACGGSGPEPFSSVLVKSAQHHFTSQADILLALTEKRINDDDAQDKAVTPGSGPAFTPFKKTLSTSSQRASGVPKRLLTSVPFVSSPRHSSRPQRNKPVQDPLATPPKSPSLMSSIHHSSTKKGRMDMNVFMERMEGFKARMAILNAMNRNEDRDPIIIKTPLPSRSILATPTSILKAKPTISQTSSPPVFTDTTTRRIRFALEDSGEKLSSSAIAIATPLPPSDDESDSFYSLDGSADEMGGDNEGMAQATITSPPSFANEVVLGDAGGRDEGEMEESFIAAEDEDEEKEEEQSVSTSQLKSALKLTPSSLRSSYVPPAPVSMDTVSLSPVIKIPRRRLPGSKMASKPSTSAHTPVHSSVMVSTQEYTFSPPSTVAPPPPPPSAVTPMTVDDEASAAPVQEKTKYVFSPPLLRSASRERKNKELSQFGTGLDADTPSTRRASSAFAQKPKEKPLKTVKGMGRRRK</sequence>
<dbReference type="Proteomes" id="UP000007879">
    <property type="component" value="Unassembled WGS sequence"/>
</dbReference>
<dbReference type="InterPro" id="IPR032040">
    <property type="entry name" value="ELYS-bb"/>
</dbReference>
<feature type="region of interest" description="Disordered" evidence="1">
    <location>
        <begin position="1034"/>
        <end position="1115"/>
    </location>
</feature>